<dbReference type="Pfam" id="PF19630">
    <property type="entry name" value="DUF6134"/>
    <property type="match status" value="1"/>
</dbReference>
<gene>
    <name evidence="2" type="ORF">A33Q_3627</name>
</gene>
<feature type="signal peptide" evidence="1">
    <location>
        <begin position="1"/>
        <end position="21"/>
    </location>
</feature>
<protein>
    <submittedName>
        <fullName evidence="2">Uncharacterized protein</fullName>
    </submittedName>
</protein>
<evidence type="ECO:0000256" key="1">
    <source>
        <dbReference type="SAM" id="SignalP"/>
    </source>
</evidence>
<accession>S2DP00</accession>
<dbReference type="AlphaFoldDB" id="S2DP00"/>
<dbReference type="RefSeq" id="WP_009033716.1">
    <property type="nucleotide sequence ID" value="NZ_ALWO02000045.1"/>
</dbReference>
<dbReference type="Proteomes" id="UP000006073">
    <property type="component" value="Unassembled WGS sequence"/>
</dbReference>
<dbReference type="STRING" id="1189612.A33Q_3627"/>
<dbReference type="eggNOG" id="ENOG502ZBKR">
    <property type="taxonomic scope" value="Bacteria"/>
</dbReference>
<organism evidence="2 3">
    <name type="scientific">Indibacter alkaliphilus (strain CCUG 57479 / KCTC 22604 / LW1)</name>
    <dbReference type="NCBI Taxonomy" id="1189612"/>
    <lineage>
        <taxon>Bacteria</taxon>
        <taxon>Pseudomonadati</taxon>
        <taxon>Bacteroidota</taxon>
        <taxon>Cytophagia</taxon>
        <taxon>Cytophagales</taxon>
        <taxon>Cyclobacteriaceae</taxon>
    </lineage>
</organism>
<dbReference type="EMBL" id="ALWO02000045">
    <property type="protein sequence ID" value="EOZ93681.1"/>
    <property type="molecule type" value="Genomic_DNA"/>
</dbReference>
<evidence type="ECO:0000313" key="2">
    <source>
        <dbReference type="EMBL" id="EOZ93681.1"/>
    </source>
</evidence>
<sequence length="196" mass="22686">MLGKPFLFLLLGVLWMNKALAQETISFDITVAGIKIGEMEAEKKVYPTIENYEIKSKVKFWFFTWVEVVFEAYTQYDKGILLEAKSHTTSNKGDFSSQILLVNQQYLVNANSYKFENTNSVKAPIYLSTSKLYFEEPIDNSLFLAENFGLLSHVRKKGVYYEVEVNGNKNRFYYENGKFVKAVMQSPIKNYVVSRK</sequence>
<name>S2DP00_INDAL</name>
<reference evidence="2 3" key="1">
    <citation type="journal article" date="2013" name="Genome Announc.">
        <title>Draft Genome Sequence of Indibacter alkaliphilus Strain LW1T, Isolated from Lonar Lake, a Haloalkaline Lake in the Buldana District of Maharashtra, India.</title>
        <authorList>
            <person name="Singh A."/>
            <person name="Kumar Jangir P."/>
            <person name="Sharma R."/>
            <person name="Singh A."/>
            <person name="Kumar Pinnaka A."/>
            <person name="Shivaji S."/>
        </authorList>
    </citation>
    <scope>NUCLEOTIDE SEQUENCE [LARGE SCALE GENOMIC DNA]</scope>
    <source>
        <strain evidence="3">CCUG 57479 / KCTC 22604 / LW1</strain>
    </source>
</reference>
<comment type="caution">
    <text evidence="2">The sequence shown here is derived from an EMBL/GenBank/DDBJ whole genome shotgun (WGS) entry which is preliminary data.</text>
</comment>
<evidence type="ECO:0000313" key="3">
    <source>
        <dbReference type="Proteomes" id="UP000006073"/>
    </source>
</evidence>
<keyword evidence="1" id="KW-0732">Signal</keyword>
<keyword evidence="3" id="KW-1185">Reference proteome</keyword>
<dbReference type="InterPro" id="IPR045767">
    <property type="entry name" value="DUF6134"/>
</dbReference>
<proteinExistence type="predicted"/>
<feature type="chain" id="PRO_5004496417" evidence="1">
    <location>
        <begin position="22"/>
        <end position="196"/>
    </location>
</feature>